<reference evidence="5 6" key="1">
    <citation type="submission" date="2020-02" db="EMBL/GenBank/DDBJ databases">
        <authorList>
            <person name="Ferguson B K."/>
        </authorList>
    </citation>
    <scope>NUCLEOTIDE SEQUENCE [LARGE SCALE GENOMIC DNA]</scope>
</reference>
<feature type="region of interest" description="Disordered" evidence="4">
    <location>
        <begin position="71"/>
        <end position="103"/>
    </location>
</feature>
<keyword evidence="1" id="KW-0677">Repeat</keyword>
<dbReference type="InterPro" id="IPR002110">
    <property type="entry name" value="Ankyrin_rpt"/>
</dbReference>
<dbReference type="Proteomes" id="UP000479190">
    <property type="component" value="Unassembled WGS sequence"/>
</dbReference>
<dbReference type="Pfam" id="PF12796">
    <property type="entry name" value="Ank_2"/>
    <property type="match status" value="1"/>
</dbReference>
<evidence type="ECO:0000256" key="2">
    <source>
        <dbReference type="ARBA" id="ARBA00023043"/>
    </source>
</evidence>
<dbReference type="EMBL" id="CADCXV010001217">
    <property type="protein sequence ID" value="CAB0042795.1"/>
    <property type="molecule type" value="Genomic_DNA"/>
</dbReference>
<evidence type="ECO:0000256" key="4">
    <source>
        <dbReference type="SAM" id="MobiDB-lite"/>
    </source>
</evidence>
<dbReference type="SUPFAM" id="SSF48403">
    <property type="entry name" value="Ankyrin repeat"/>
    <property type="match status" value="1"/>
</dbReference>
<evidence type="ECO:0000256" key="3">
    <source>
        <dbReference type="PROSITE-ProRule" id="PRU00023"/>
    </source>
</evidence>
<dbReference type="PROSITE" id="PS50088">
    <property type="entry name" value="ANK_REPEAT"/>
    <property type="match status" value="1"/>
</dbReference>
<proteinExistence type="predicted"/>
<protein>
    <submittedName>
        <fullName evidence="5">Uncharacterized protein</fullName>
    </submittedName>
</protein>
<dbReference type="InterPro" id="IPR036770">
    <property type="entry name" value="Ankyrin_rpt-contain_sf"/>
</dbReference>
<dbReference type="OrthoDB" id="496981at2759"/>
<dbReference type="PANTHER" id="PTHR24198">
    <property type="entry name" value="ANKYRIN REPEAT AND PROTEIN KINASE DOMAIN-CONTAINING PROTEIN"/>
    <property type="match status" value="1"/>
</dbReference>
<feature type="compositionally biased region" description="Basic and acidic residues" evidence="4">
    <location>
        <begin position="81"/>
        <end position="92"/>
    </location>
</feature>
<dbReference type="PROSITE" id="PS50297">
    <property type="entry name" value="ANK_REP_REGION"/>
    <property type="match status" value="1"/>
</dbReference>
<keyword evidence="6" id="KW-1185">Reference proteome</keyword>
<feature type="repeat" description="ANK" evidence="3">
    <location>
        <begin position="301"/>
        <end position="334"/>
    </location>
</feature>
<evidence type="ECO:0000256" key="1">
    <source>
        <dbReference type="ARBA" id="ARBA00022737"/>
    </source>
</evidence>
<evidence type="ECO:0000313" key="6">
    <source>
        <dbReference type="Proteomes" id="UP000479190"/>
    </source>
</evidence>
<evidence type="ECO:0000313" key="5">
    <source>
        <dbReference type="EMBL" id="CAB0042795.1"/>
    </source>
</evidence>
<name>A0A6H5IZP8_9HYME</name>
<sequence>MITAVPEDFSPGTVFGWLRGPVEWLLAPSWLARSVGLPSTKIVVVELSFPPWSPLQRWTGWLAHCSLTARPARPRAPTHTHPSDRGLSDHPRGNTQTPAARLRAYNIMDPPRNCSGLLREVLYPRQEVELENLLNELKVGRADEERTTQILERLGNLTSESTWKGPLPNLRDTFQQEEVDRILMNVVDHISRNQNDSIKGFVIIDFIAHTGYRHEPEVNEDGKILLHLTTPLHVAAKYEYNEEMNFSIAPLLFEIYRDDLNYTDESGVTHFHVACMYRCGIQIVRKFLEFGQDPNLLVESTGDTPLHYALEWGYYIAVSLMLLKNGADPNVPNKLGRTPLQLAVSNLRMDQFDLLWNHGVNLSNFVFPTFSRFETTIDNKIGKLFNSYLKLTRITFPIMKIVGCLEKKGYELDRSDALTIMKLFSKYELFEKSTDAEKLLRNDEEFATSSKNKMMKRDLSLYDLLQLRPEEAAKLFTYEDHDAWNWSNLYELYSKRRDTCAIHLCEKLSRRFFLDWAIDPFIELIHGRLPILCFEHFHYPAAQLYPLHQVFHLKDDLGPRCRVLRVDEF</sequence>
<keyword evidence="2 3" id="KW-0040">ANK repeat</keyword>
<dbReference type="SMART" id="SM00248">
    <property type="entry name" value="ANK"/>
    <property type="match status" value="4"/>
</dbReference>
<gene>
    <name evidence="5" type="ORF">TBRA_LOCUS14394</name>
</gene>
<organism evidence="5 6">
    <name type="scientific">Trichogramma brassicae</name>
    <dbReference type="NCBI Taxonomy" id="86971"/>
    <lineage>
        <taxon>Eukaryota</taxon>
        <taxon>Metazoa</taxon>
        <taxon>Ecdysozoa</taxon>
        <taxon>Arthropoda</taxon>
        <taxon>Hexapoda</taxon>
        <taxon>Insecta</taxon>
        <taxon>Pterygota</taxon>
        <taxon>Neoptera</taxon>
        <taxon>Endopterygota</taxon>
        <taxon>Hymenoptera</taxon>
        <taxon>Apocrita</taxon>
        <taxon>Proctotrupomorpha</taxon>
        <taxon>Chalcidoidea</taxon>
        <taxon>Trichogrammatidae</taxon>
        <taxon>Trichogramma</taxon>
    </lineage>
</organism>
<dbReference type="AlphaFoldDB" id="A0A6H5IZP8"/>
<accession>A0A6H5IZP8</accession>
<dbReference type="Gene3D" id="1.25.40.20">
    <property type="entry name" value="Ankyrin repeat-containing domain"/>
    <property type="match status" value="1"/>
</dbReference>
<dbReference type="PANTHER" id="PTHR24198:SF165">
    <property type="entry name" value="ANKYRIN REPEAT-CONTAINING PROTEIN-RELATED"/>
    <property type="match status" value="1"/>
</dbReference>